<dbReference type="PANTHER" id="PTHR13675">
    <property type="entry name" value="LYR MOTIF-CONTAINING PROTEIN 2"/>
    <property type="match status" value="1"/>
</dbReference>
<dbReference type="Proteomes" id="UP000053201">
    <property type="component" value="Unassembled WGS sequence"/>
</dbReference>
<evidence type="ECO:0000313" key="7">
    <source>
        <dbReference type="Proteomes" id="UP000053201"/>
    </source>
</evidence>
<evidence type="ECO:0000313" key="6">
    <source>
        <dbReference type="EMBL" id="KND04054.1"/>
    </source>
</evidence>
<protein>
    <recommendedName>
        <fullName evidence="5">Complex 1 LYR protein domain-containing protein</fullName>
    </recommendedName>
</protein>
<keyword evidence="3" id="KW-0143">Chaperone</keyword>
<reference evidence="6 7" key="1">
    <citation type="submission" date="2009-08" db="EMBL/GenBank/DDBJ databases">
        <title>The Genome Sequence of Spizellomyces punctatus strain DAOM BR117.</title>
        <authorList>
            <consortium name="The Broad Institute Genome Sequencing Platform"/>
            <person name="Russ C."/>
            <person name="Cuomo C."/>
            <person name="Shea T."/>
            <person name="Young S.K."/>
            <person name="Zeng Q."/>
            <person name="Koehrsen M."/>
            <person name="Haas B."/>
            <person name="Borodovsky M."/>
            <person name="Guigo R."/>
            <person name="Alvarado L."/>
            <person name="Berlin A."/>
            <person name="Bochicchio J."/>
            <person name="Borenstein D."/>
            <person name="Chapman S."/>
            <person name="Chen Z."/>
            <person name="Engels R."/>
            <person name="Freedman E."/>
            <person name="Gellesch M."/>
            <person name="Goldberg J."/>
            <person name="Griggs A."/>
            <person name="Gujja S."/>
            <person name="Heiman D."/>
            <person name="Hepburn T."/>
            <person name="Howarth C."/>
            <person name="Jen D."/>
            <person name="Larson L."/>
            <person name="Lewis B."/>
            <person name="Mehta T."/>
            <person name="Park D."/>
            <person name="Pearson M."/>
            <person name="Roberts A."/>
            <person name="Saif S."/>
            <person name="Shenoy N."/>
            <person name="Sisk P."/>
            <person name="Stolte C."/>
            <person name="Sykes S."/>
            <person name="Thomson T."/>
            <person name="Walk T."/>
            <person name="White J."/>
            <person name="Yandava C."/>
            <person name="Burger G."/>
            <person name="Gray M.W."/>
            <person name="Holland P.W.H."/>
            <person name="King N."/>
            <person name="Lang F.B.F."/>
            <person name="Roger A.J."/>
            <person name="Ruiz-Trillo I."/>
            <person name="Lander E."/>
            <person name="Nusbaum C."/>
        </authorList>
    </citation>
    <scope>NUCLEOTIDE SEQUENCE [LARGE SCALE GENOMIC DNA]</scope>
    <source>
        <strain evidence="6 7">DAOM BR117</strain>
    </source>
</reference>
<keyword evidence="2" id="KW-0496">Mitochondrion</keyword>
<dbReference type="STRING" id="645134.A0A0L0HT52"/>
<dbReference type="InterPro" id="IPR008011">
    <property type="entry name" value="Complex1_LYR_dom"/>
</dbReference>
<dbReference type="PANTHER" id="PTHR13675:SF1">
    <property type="entry name" value="SUCCINATE DEHYDROGENASE ASSEMBLY FACTOR 1, MITOCHONDRIAL"/>
    <property type="match status" value="1"/>
</dbReference>
<dbReference type="GeneID" id="27685157"/>
<dbReference type="OrthoDB" id="273010at2759"/>
<evidence type="ECO:0000256" key="1">
    <source>
        <dbReference type="ARBA" id="ARBA00004305"/>
    </source>
</evidence>
<accession>A0A0L0HT52</accession>
<dbReference type="GO" id="GO:0005759">
    <property type="term" value="C:mitochondrial matrix"/>
    <property type="evidence" value="ECO:0007669"/>
    <property type="project" value="UniProtKB-SubCell"/>
</dbReference>
<dbReference type="CDD" id="cd20268">
    <property type="entry name" value="Complex1_LYR_SDHAF1_LYRM8"/>
    <property type="match status" value="1"/>
</dbReference>
<sequence>MTIRRTGLQRDVLDLYRSLLRVVRTKPESSRDHFYKYIRSQFRQDASSVSQRDISTIEFMLRKGRRQLEVLKSDSVVDISPPSY</sequence>
<organism evidence="6 7">
    <name type="scientific">Spizellomyces punctatus (strain DAOM BR117)</name>
    <dbReference type="NCBI Taxonomy" id="645134"/>
    <lineage>
        <taxon>Eukaryota</taxon>
        <taxon>Fungi</taxon>
        <taxon>Fungi incertae sedis</taxon>
        <taxon>Chytridiomycota</taxon>
        <taxon>Chytridiomycota incertae sedis</taxon>
        <taxon>Chytridiomycetes</taxon>
        <taxon>Spizellomycetales</taxon>
        <taxon>Spizellomycetaceae</taxon>
        <taxon>Spizellomyces</taxon>
    </lineage>
</organism>
<dbReference type="EMBL" id="KQ257451">
    <property type="protein sequence ID" value="KND04054.1"/>
    <property type="molecule type" value="Genomic_DNA"/>
</dbReference>
<name>A0A0L0HT52_SPIPD</name>
<gene>
    <name evidence="6" type="ORF">SPPG_01499</name>
</gene>
<evidence type="ECO:0000256" key="2">
    <source>
        <dbReference type="ARBA" id="ARBA00023128"/>
    </source>
</evidence>
<feature type="domain" description="Complex 1 LYR protein" evidence="5">
    <location>
        <begin position="10"/>
        <end position="70"/>
    </location>
</feature>
<dbReference type="AlphaFoldDB" id="A0A0L0HT52"/>
<dbReference type="RefSeq" id="XP_016612093.1">
    <property type="nucleotide sequence ID" value="XM_016749815.1"/>
</dbReference>
<dbReference type="eggNOG" id="KOG4620">
    <property type="taxonomic scope" value="Eukaryota"/>
</dbReference>
<evidence type="ECO:0000256" key="4">
    <source>
        <dbReference type="ARBA" id="ARBA00025715"/>
    </source>
</evidence>
<dbReference type="FunCoup" id="A0A0L0HT52">
    <property type="interactions" value="140"/>
</dbReference>
<keyword evidence="7" id="KW-1185">Reference proteome</keyword>
<dbReference type="VEuPathDB" id="FungiDB:SPPG_01499"/>
<dbReference type="InParanoid" id="A0A0L0HT52"/>
<dbReference type="InterPro" id="IPR045295">
    <property type="entry name" value="Complex1_LYR_SDHAF1_LYRM8"/>
</dbReference>
<comment type="subcellular location">
    <subcellularLocation>
        <location evidence="1">Mitochondrion matrix</location>
    </subcellularLocation>
</comment>
<dbReference type="OMA" id="VEMYSSP"/>
<evidence type="ECO:0000256" key="3">
    <source>
        <dbReference type="ARBA" id="ARBA00023186"/>
    </source>
</evidence>
<proteinExistence type="inferred from homology"/>
<dbReference type="Pfam" id="PF05347">
    <property type="entry name" value="Complex1_LYR"/>
    <property type="match status" value="1"/>
</dbReference>
<comment type="similarity">
    <text evidence="4">Belongs to the complex I LYR family. SDHAF1 subfamily.</text>
</comment>
<dbReference type="GO" id="GO:0034553">
    <property type="term" value="P:mitochondrial respiratory chain complex II assembly"/>
    <property type="evidence" value="ECO:0007669"/>
    <property type="project" value="InterPro"/>
</dbReference>
<evidence type="ECO:0000259" key="5">
    <source>
        <dbReference type="Pfam" id="PF05347"/>
    </source>
</evidence>